<dbReference type="InterPro" id="IPR000719">
    <property type="entry name" value="Prot_kinase_dom"/>
</dbReference>
<keyword evidence="8" id="KW-1185">Reference proteome</keyword>
<comment type="caution">
    <text evidence="7">The sequence shown here is derived from an EMBL/GenBank/DDBJ whole genome shotgun (WGS) entry which is preliminary data.</text>
</comment>
<dbReference type="OrthoDB" id="45365at2759"/>
<gene>
    <name evidence="7" type="ORF">PBRASI_LOCUS4535</name>
</gene>
<dbReference type="Pfam" id="PF00069">
    <property type="entry name" value="Pkinase"/>
    <property type="match status" value="1"/>
</dbReference>
<evidence type="ECO:0000256" key="4">
    <source>
        <dbReference type="ARBA" id="ARBA00022777"/>
    </source>
</evidence>
<evidence type="ECO:0000256" key="5">
    <source>
        <dbReference type="ARBA" id="ARBA00022840"/>
    </source>
</evidence>
<reference evidence="7" key="1">
    <citation type="submission" date="2021-06" db="EMBL/GenBank/DDBJ databases">
        <authorList>
            <person name="Kallberg Y."/>
            <person name="Tangrot J."/>
            <person name="Rosling A."/>
        </authorList>
    </citation>
    <scope>NUCLEOTIDE SEQUENCE</scope>
    <source>
        <strain evidence="7">BR232B</strain>
    </source>
</reference>
<evidence type="ECO:0000256" key="2">
    <source>
        <dbReference type="ARBA" id="ARBA00022679"/>
    </source>
</evidence>
<sequence length="100" mass="11340">MSLGNFIVSLDGEEYVDSSTLRYSSPEVINTATLHTGIKADISMDMWSLGCIMYELYTGRPIFSSEQEANAKLLKEYYTGDFDFPVYRVADTQAKYVLQK</sequence>
<dbReference type="InterPro" id="IPR050494">
    <property type="entry name" value="Ser_Thr_dual-spec_kinase"/>
</dbReference>
<name>A0A9N9ASC5_9GLOM</name>
<organism evidence="7 8">
    <name type="scientific">Paraglomus brasilianum</name>
    <dbReference type="NCBI Taxonomy" id="144538"/>
    <lineage>
        <taxon>Eukaryota</taxon>
        <taxon>Fungi</taxon>
        <taxon>Fungi incertae sedis</taxon>
        <taxon>Mucoromycota</taxon>
        <taxon>Glomeromycotina</taxon>
        <taxon>Glomeromycetes</taxon>
        <taxon>Paraglomerales</taxon>
        <taxon>Paraglomeraceae</taxon>
        <taxon>Paraglomus</taxon>
    </lineage>
</organism>
<evidence type="ECO:0000313" key="7">
    <source>
        <dbReference type="EMBL" id="CAG8539928.1"/>
    </source>
</evidence>
<proteinExistence type="predicted"/>
<dbReference type="PROSITE" id="PS50011">
    <property type="entry name" value="PROTEIN_KINASE_DOM"/>
    <property type="match status" value="1"/>
</dbReference>
<accession>A0A9N9ASC5</accession>
<keyword evidence="2" id="KW-0808">Transferase</keyword>
<protein>
    <submittedName>
        <fullName evidence="7">3395_t:CDS:1</fullName>
    </submittedName>
</protein>
<dbReference type="EMBL" id="CAJVPI010000477">
    <property type="protein sequence ID" value="CAG8539928.1"/>
    <property type="molecule type" value="Genomic_DNA"/>
</dbReference>
<dbReference type="SUPFAM" id="SSF56112">
    <property type="entry name" value="Protein kinase-like (PK-like)"/>
    <property type="match status" value="1"/>
</dbReference>
<feature type="domain" description="Protein kinase" evidence="6">
    <location>
        <begin position="1"/>
        <end position="100"/>
    </location>
</feature>
<evidence type="ECO:0000256" key="3">
    <source>
        <dbReference type="ARBA" id="ARBA00022741"/>
    </source>
</evidence>
<evidence type="ECO:0000313" key="8">
    <source>
        <dbReference type="Proteomes" id="UP000789739"/>
    </source>
</evidence>
<dbReference type="GO" id="GO:0004674">
    <property type="term" value="F:protein serine/threonine kinase activity"/>
    <property type="evidence" value="ECO:0007669"/>
    <property type="project" value="UniProtKB-KW"/>
</dbReference>
<dbReference type="Gene3D" id="1.10.510.10">
    <property type="entry name" value="Transferase(Phosphotransferase) domain 1"/>
    <property type="match status" value="1"/>
</dbReference>
<dbReference type="PANTHER" id="PTHR24058">
    <property type="entry name" value="DUAL SPECIFICITY PROTEIN KINASE"/>
    <property type="match status" value="1"/>
</dbReference>
<keyword evidence="4" id="KW-0418">Kinase</keyword>
<dbReference type="InterPro" id="IPR011009">
    <property type="entry name" value="Kinase-like_dom_sf"/>
</dbReference>
<keyword evidence="1" id="KW-0723">Serine/threonine-protein kinase</keyword>
<keyword evidence="5" id="KW-0067">ATP-binding</keyword>
<evidence type="ECO:0000256" key="1">
    <source>
        <dbReference type="ARBA" id="ARBA00022527"/>
    </source>
</evidence>
<evidence type="ECO:0000259" key="6">
    <source>
        <dbReference type="PROSITE" id="PS50011"/>
    </source>
</evidence>
<dbReference type="GO" id="GO:0005524">
    <property type="term" value="F:ATP binding"/>
    <property type="evidence" value="ECO:0007669"/>
    <property type="project" value="UniProtKB-KW"/>
</dbReference>
<keyword evidence="3" id="KW-0547">Nucleotide-binding</keyword>
<dbReference type="Proteomes" id="UP000789739">
    <property type="component" value="Unassembled WGS sequence"/>
</dbReference>
<dbReference type="AlphaFoldDB" id="A0A9N9ASC5"/>